<organism evidence="1 2">
    <name type="scientific">Gigaspora rosea</name>
    <dbReference type="NCBI Taxonomy" id="44941"/>
    <lineage>
        <taxon>Eukaryota</taxon>
        <taxon>Fungi</taxon>
        <taxon>Fungi incertae sedis</taxon>
        <taxon>Mucoromycota</taxon>
        <taxon>Glomeromycotina</taxon>
        <taxon>Glomeromycetes</taxon>
        <taxon>Diversisporales</taxon>
        <taxon>Gigasporaceae</taxon>
        <taxon>Gigaspora</taxon>
    </lineage>
</organism>
<dbReference type="Proteomes" id="UP000266673">
    <property type="component" value="Unassembled WGS sequence"/>
</dbReference>
<gene>
    <name evidence="1" type="ORF">C2G38_2179623</name>
</gene>
<protein>
    <submittedName>
        <fullName evidence="1">Uncharacterized protein</fullName>
    </submittedName>
</protein>
<evidence type="ECO:0000313" key="1">
    <source>
        <dbReference type="EMBL" id="RIB20328.1"/>
    </source>
</evidence>
<comment type="caution">
    <text evidence="1">The sequence shown here is derived from an EMBL/GenBank/DDBJ whole genome shotgun (WGS) entry which is preliminary data.</text>
</comment>
<dbReference type="EMBL" id="QKWP01000424">
    <property type="protein sequence ID" value="RIB20328.1"/>
    <property type="molecule type" value="Genomic_DNA"/>
</dbReference>
<keyword evidence="2" id="KW-1185">Reference proteome</keyword>
<evidence type="ECO:0000313" key="2">
    <source>
        <dbReference type="Proteomes" id="UP000266673"/>
    </source>
</evidence>
<name>A0A397VEW4_9GLOM</name>
<accession>A0A397VEW4</accession>
<proteinExistence type="predicted"/>
<reference evidence="1 2" key="1">
    <citation type="submission" date="2018-06" db="EMBL/GenBank/DDBJ databases">
        <title>Comparative genomics reveals the genomic features of Rhizophagus irregularis, R. cerebriforme, R. diaphanum and Gigaspora rosea, and their symbiotic lifestyle signature.</title>
        <authorList>
            <person name="Morin E."/>
            <person name="San Clemente H."/>
            <person name="Chen E.C.H."/>
            <person name="De La Providencia I."/>
            <person name="Hainaut M."/>
            <person name="Kuo A."/>
            <person name="Kohler A."/>
            <person name="Murat C."/>
            <person name="Tang N."/>
            <person name="Roy S."/>
            <person name="Loubradou J."/>
            <person name="Henrissat B."/>
            <person name="Grigoriev I.V."/>
            <person name="Corradi N."/>
            <person name="Roux C."/>
            <person name="Martin F.M."/>
        </authorList>
    </citation>
    <scope>NUCLEOTIDE SEQUENCE [LARGE SCALE GENOMIC DNA]</scope>
    <source>
        <strain evidence="1 2">DAOM 194757</strain>
    </source>
</reference>
<sequence length="172" mass="20348">MTMKKQTKLPLLFNRHEIWIYHSQENPQTTRLIEPPHNFTRLLLSATQVSCFLIIGTKEEINKFLEDHKEVTLFSHLNQTIPAKDEVLIRLLPYTTKPIGPTALGTNFSLDWIKCLMPSAKWCLEFRLQNENWIQNDEQWGKWKRWANKSEEWSVFNGATLGKVREIIERKL</sequence>
<dbReference type="AlphaFoldDB" id="A0A397VEW4"/>
<dbReference type="OrthoDB" id="2407359at2759"/>